<dbReference type="EMBL" id="CAUWAG010000008">
    <property type="protein sequence ID" value="CAJ2506260.1"/>
    <property type="molecule type" value="Genomic_DNA"/>
</dbReference>
<protein>
    <submittedName>
        <fullName evidence="2">Uu.00g003900.m01.CDS01</fullName>
    </submittedName>
</protein>
<organism evidence="2 3">
    <name type="scientific">Anthostomella pinea</name>
    <dbReference type="NCBI Taxonomy" id="933095"/>
    <lineage>
        <taxon>Eukaryota</taxon>
        <taxon>Fungi</taxon>
        <taxon>Dikarya</taxon>
        <taxon>Ascomycota</taxon>
        <taxon>Pezizomycotina</taxon>
        <taxon>Sordariomycetes</taxon>
        <taxon>Xylariomycetidae</taxon>
        <taxon>Xylariales</taxon>
        <taxon>Xylariaceae</taxon>
        <taxon>Anthostomella</taxon>
    </lineage>
</organism>
<evidence type="ECO:0000313" key="2">
    <source>
        <dbReference type="EMBL" id="CAJ2506260.1"/>
    </source>
</evidence>
<keyword evidence="3" id="KW-1185">Reference proteome</keyword>
<evidence type="ECO:0000256" key="1">
    <source>
        <dbReference type="SAM" id="MobiDB-lite"/>
    </source>
</evidence>
<feature type="compositionally biased region" description="Polar residues" evidence="1">
    <location>
        <begin position="65"/>
        <end position="75"/>
    </location>
</feature>
<comment type="caution">
    <text evidence="2">The sequence shown here is derived from an EMBL/GenBank/DDBJ whole genome shotgun (WGS) entry which is preliminary data.</text>
</comment>
<proteinExistence type="predicted"/>
<sequence>MDEQSFYPNGLRSGDDAFYEVNDDDFYGDQIHGIHMSTPNSSAQTLAAAVSAANGGRDAAGPSHLQPSNKSQQLGNEQIGWQGHPASANAFLQGVPLYVNNQVSYQGYNAAGFGQPGNYMPFPDGMPANASFSDPNMSFETLEYNPFSPISTNLSFSSSSDGSPVASEQLAIESMTLGSASAQERNPPVMARSGHHTPVAEGSGQGQAWGGSCPATISPKMLRMNPSPTPTSSTNSVHTGLMLGGESDLGSTAFDQQHHVCNPLGSKRSGHKQRKELPSKSSKPRPPPSSSCGSSSSKGKAPVHAHAHHHHSVQQPVPTHHLVPLKPMPDFGNQDAATLIPVNVADAERAERDRFLVESKDGGMTYKEIRRLGKFTEAESTLRGRYRMLTKNKEERVRKPVWHDNDIYLLKKAVRKLAPDGAKVPWKQVSDYITHHGGSYHFGNSTCRKKYDDLVAQGRAAELA</sequence>
<reference evidence="2" key="1">
    <citation type="submission" date="2023-10" db="EMBL/GenBank/DDBJ databases">
        <authorList>
            <person name="Hackl T."/>
        </authorList>
    </citation>
    <scope>NUCLEOTIDE SEQUENCE</scope>
</reference>
<feature type="compositionally biased region" description="Basic residues" evidence="1">
    <location>
        <begin position="301"/>
        <end position="312"/>
    </location>
</feature>
<dbReference type="AlphaFoldDB" id="A0AAI8VJU0"/>
<feature type="region of interest" description="Disordered" evidence="1">
    <location>
        <begin position="178"/>
        <end position="321"/>
    </location>
</feature>
<gene>
    <name evidence="2" type="ORF">KHLLAP_LOCUS6728</name>
</gene>
<feature type="compositionally biased region" description="Low complexity" evidence="1">
    <location>
        <begin position="290"/>
        <end position="300"/>
    </location>
</feature>
<dbReference type="Proteomes" id="UP001295740">
    <property type="component" value="Unassembled WGS sequence"/>
</dbReference>
<evidence type="ECO:0000313" key="3">
    <source>
        <dbReference type="Proteomes" id="UP001295740"/>
    </source>
</evidence>
<feature type="region of interest" description="Disordered" evidence="1">
    <location>
        <begin position="53"/>
        <end position="75"/>
    </location>
</feature>
<name>A0AAI8VJU0_9PEZI</name>
<accession>A0AAI8VJU0</accession>